<reference evidence="2" key="1">
    <citation type="submission" date="2021-07" db="EMBL/GenBank/DDBJ databases">
        <title>Complete genome sequence and phylogenomic analysis of the two lytic bacteriophage isolated from terrestrial biotopes of Antarctica.</title>
        <authorList>
            <person name="Holovan V."/>
            <person name="Rabalski L."/>
            <person name="Zlatohurska M."/>
            <person name="Andriichuk O."/>
            <person name="Budzanivska I."/>
            <person name="Shevchenko O."/>
            <person name="Gupalo A."/>
        </authorList>
    </citation>
    <scope>NUCLEOTIDE SEQUENCE</scope>
</reference>
<evidence type="ECO:0000313" key="2">
    <source>
        <dbReference type="EMBL" id="QYW06574.1"/>
    </source>
</evidence>
<evidence type="ECO:0000256" key="1">
    <source>
        <dbReference type="SAM" id="Coils"/>
    </source>
</evidence>
<dbReference type="EMBL" id="MZ605293">
    <property type="protein sequence ID" value="QYW06574.1"/>
    <property type="molecule type" value="Genomic_DNA"/>
</dbReference>
<proteinExistence type="predicted"/>
<protein>
    <submittedName>
        <fullName evidence="2">Uncharacterized protein</fullName>
    </submittedName>
</protein>
<dbReference type="Proteomes" id="UP001058093">
    <property type="component" value="Segment"/>
</dbReference>
<accession>A0A975UUC6</accession>
<keyword evidence="3" id="KW-1185">Reference proteome</keyword>
<organism evidence="2 3">
    <name type="scientific">Pseudomonas phage UAVern</name>
    <dbReference type="NCBI Taxonomy" id="2856997"/>
    <lineage>
        <taxon>Viruses</taxon>
        <taxon>Duplodnaviria</taxon>
        <taxon>Heunggongvirae</taxon>
        <taxon>Uroviricota</taxon>
        <taxon>Caudoviricetes</taxon>
        <taxon>Vandenendeviridae</taxon>
        <taxon>Gorskivirinae</taxon>
        <taxon>Uavernvirus</taxon>
        <taxon>Uavernvirus uavern</taxon>
    </lineage>
</organism>
<name>A0A975UUC6_9CAUD</name>
<gene>
    <name evidence="2" type="ORF">uav_043</name>
</gene>
<keyword evidence="1" id="KW-0175">Coiled coil</keyword>
<evidence type="ECO:0000313" key="3">
    <source>
        <dbReference type="Proteomes" id="UP001058093"/>
    </source>
</evidence>
<sequence>MRYVRKEFLSPAADEAGSIICQIETPLQKDISLHYTTQGWAWMRGTVKVSDCSKTVHLDFDCHDQSSYEKRIAKLDKLLEEVQAMRNQYEAAWDNHLRDVAYRGRQLEQERIDAQNAADARRAGYRGQK</sequence>
<feature type="coiled-coil region" evidence="1">
    <location>
        <begin position="65"/>
        <end position="92"/>
    </location>
</feature>